<keyword evidence="5" id="KW-1185">Reference proteome</keyword>
<dbReference type="GO" id="GO:0003677">
    <property type="term" value="F:DNA binding"/>
    <property type="evidence" value="ECO:0007669"/>
    <property type="project" value="UniProtKB-UniRule"/>
</dbReference>
<evidence type="ECO:0000313" key="5">
    <source>
        <dbReference type="Proteomes" id="UP000179284"/>
    </source>
</evidence>
<keyword evidence="1 2" id="KW-0238">DNA-binding</keyword>
<dbReference type="EMBL" id="CP017830">
    <property type="protein sequence ID" value="AOZ94949.1"/>
    <property type="molecule type" value="Genomic_DNA"/>
</dbReference>
<dbReference type="Pfam" id="PF14278">
    <property type="entry name" value="TetR_C_8"/>
    <property type="match status" value="1"/>
</dbReference>
<dbReference type="Proteomes" id="UP000179284">
    <property type="component" value="Chromosome II"/>
</dbReference>
<dbReference type="PANTHER" id="PTHR43479">
    <property type="entry name" value="ACREF/ENVCD OPERON REPRESSOR-RELATED"/>
    <property type="match status" value="1"/>
</dbReference>
<evidence type="ECO:0000256" key="1">
    <source>
        <dbReference type="ARBA" id="ARBA00023125"/>
    </source>
</evidence>
<dbReference type="OrthoDB" id="9810250at2"/>
<dbReference type="InterPro" id="IPR050624">
    <property type="entry name" value="HTH-type_Tx_Regulator"/>
</dbReference>
<feature type="domain" description="HTH tetR-type" evidence="3">
    <location>
        <begin position="26"/>
        <end position="86"/>
    </location>
</feature>
<proteinExistence type="predicted"/>
<accession>A0A1D9NXC9</accession>
<dbReference type="Pfam" id="PF00440">
    <property type="entry name" value="TetR_N"/>
    <property type="match status" value="1"/>
</dbReference>
<reference evidence="5" key="1">
    <citation type="submission" date="2016-10" db="EMBL/GenBank/DDBJ databases">
        <title>The complete genome sequence of the rumen bacterium Butyrivibrio hungatei MB2003.</title>
        <authorList>
            <person name="Palevich N."/>
            <person name="Kelly W.J."/>
            <person name="Leahy S.C."/>
            <person name="Altermann E."/>
            <person name="Rakonjac J."/>
            <person name="Attwood G.T."/>
        </authorList>
    </citation>
    <scope>NUCLEOTIDE SEQUENCE [LARGE SCALE GENOMIC DNA]</scope>
    <source>
        <strain evidence="5">MB2003</strain>
    </source>
</reference>
<dbReference type="RefSeq" id="WP_013282475.1">
    <property type="nucleotide sequence ID" value="NZ_CP017830.1"/>
</dbReference>
<dbReference type="KEGG" id="bhu:bhn_III001"/>
<dbReference type="PROSITE" id="PS50977">
    <property type="entry name" value="HTH_TETR_2"/>
    <property type="match status" value="1"/>
</dbReference>
<sequence>MKSSKESLTEMQKKEVLRMNNKESNQLTRECLQLSLMHLMSEHPYEKITISEIVRRAGVSRTAFYRNYTDKEDILHELGDEIIKRIAEISEKPELHENPHLWFEDIFRAVKNDKDIISLFDQAGILQNELFLEKAVSERLYPTADPEKKYLRLAAEAAILQILISWFRDGMQEDEKQMADICVNIFDNALSRLP</sequence>
<dbReference type="Gene3D" id="1.10.357.10">
    <property type="entry name" value="Tetracycline Repressor, domain 2"/>
    <property type="match status" value="1"/>
</dbReference>
<evidence type="ECO:0000259" key="3">
    <source>
        <dbReference type="PROSITE" id="PS50977"/>
    </source>
</evidence>
<dbReference type="InterPro" id="IPR039532">
    <property type="entry name" value="TetR_C_Firmicutes"/>
</dbReference>
<feature type="DNA-binding region" description="H-T-H motif" evidence="2">
    <location>
        <begin position="49"/>
        <end position="68"/>
    </location>
</feature>
<dbReference type="AlphaFoldDB" id="A0A1D9NXC9"/>
<evidence type="ECO:0000256" key="2">
    <source>
        <dbReference type="PROSITE-ProRule" id="PRU00335"/>
    </source>
</evidence>
<evidence type="ECO:0000313" key="4">
    <source>
        <dbReference type="EMBL" id="AOZ94949.1"/>
    </source>
</evidence>
<gene>
    <name evidence="4" type="ORF">bhn_III001</name>
</gene>
<dbReference type="InterPro" id="IPR001647">
    <property type="entry name" value="HTH_TetR"/>
</dbReference>
<protein>
    <submittedName>
        <fullName evidence="4">TetR family transcriptional regulator</fullName>
    </submittedName>
</protein>
<dbReference type="InterPro" id="IPR009057">
    <property type="entry name" value="Homeodomain-like_sf"/>
</dbReference>
<name>A0A1D9NXC9_9FIRM</name>
<dbReference type="SUPFAM" id="SSF46689">
    <property type="entry name" value="Homeodomain-like"/>
    <property type="match status" value="1"/>
</dbReference>
<organism evidence="4 5">
    <name type="scientific">Butyrivibrio hungatei</name>
    <dbReference type="NCBI Taxonomy" id="185008"/>
    <lineage>
        <taxon>Bacteria</taxon>
        <taxon>Bacillati</taxon>
        <taxon>Bacillota</taxon>
        <taxon>Clostridia</taxon>
        <taxon>Lachnospirales</taxon>
        <taxon>Lachnospiraceae</taxon>
        <taxon>Butyrivibrio</taxon>
    </lineage>
</organism>
<dbReference type="PANTHER" id="PTHR43479:SF11">
    <property type="entry name" value="ACREF_ENVCD OPERON REPRESSOR-RELATED"/>
    <property type="match status" value="1"/>
</dbReference>